<evidence type="ECO:0000256" key="9">
    <source>
        <dbReference type="SAM" id="MobiDB-lite"/>
    </source>
</evidence>
<comment type="catalytic activity">
    <reaction evidence="1">
        <text>Hydrolysis of (1-&gt;3)-beta-D-glucosidic linkages in (1-&gt;3)-beta-D-glucans.</text>
        <dbReference type="EC" id="3.2.1.39"/>
    </reaction>
</comment>
<feature type="domain" description="Glycosyl hydrolase family 81 C-terminal" evidence="11">
    <location>
        <begin position="404"/>
        <end position="743"/>
    </location>
</feature>
<feature type="region of interest" description="Disordered" evidence="9">
    <location>
        <begin position="152"/>
        <end position="227"/>
    </location>
</feature>
<comment type="caution">
    <text evidence="12">The sequence shown here is derived from an EMBL/GenBank/DDBJ whole genome shotgun (WGS) entry which is preliminary data.</text>
</comment>
<dbReference type="Gene3D" id="1.10.287.1170">
    <property type="entry name" value="glycoside hydrolase family 81 endo-[beta] glucanase"/>
    <property type="match status" value="1"/>
</dbReference>
<reference evidence="12 13" key="1">
    <citation type="submission" date="2018-09" db="EMBL/GenBank/DDBJ databases">
        <title>Genomic investigation of the strawberry pathogen Phytophthora fragariae indicates pathogenicity is determined by transcriptional variation in three key races.</title>
        <authorList>
            <person name="Adams T.M."/>
            <person name="Armitage A.D."/>
            <person name="Sobczyk M.K."/>
            <person name="Bates H.J."/>
            <person name="Dunwell J.M."/>
            <person name="Nellist C.F."/>
            <person name="Harrison R.J."/>
        </authorList>
    </citation>
    <scope>NUCLEOTIDE SEQUENCE [LARGE SCALE GENOMIC DNA]</scope>
    <source>
        <strain evidence="12 13">NOV-77</strain>
    </source>
</reference>
<dbReference type="InterPro" id="IPR005200">
    <property type="entry name" value="Endo-beta-glucanase"/>
</dbReference>
<evidence type="ECO:0000256" key="6">
    <source>
        <dbReference type="ARBA" id="ARBA00023295"/>
    </source>
</evidence>
<dbReference type="Pfam" id="PF17652">
    <property type="entry name" value="Glyco_hydro81C"/>
    <property type="match status" value="1"/>
</dbReference>
<dbReference type="Gene3D" id="2.70.98.30">
    <property type="entry name" value="Golgi alpha-mannosidase II, domain 4"/>
    <property type="match status" value="1"/>
</dbReference>
<keyword evidence="5" id="KW-0119">Carbohydrate metabolism</keyword>
<accession>A0A6G0SMI9</accession>
<dbReference type="PANTHER" id="PTHR31983:SF0">
    <property type="entry name" value="GLUCAN ENDO-1,3-BETA-D-GLUCOSIDASE 2"/>
    <property type="match status" value="1"/>
</dbReference>
<dbReference type="AlphaFoldDB" id="A0A6G0SMI9"/>
<gene>
    <name evidence="12" type="ORF">PF008_g646</name>
</gene>
<dbReference type="Proteomes" id="UP000486351">
    <property type="component" value="Unassembled WGS sequence"/>
</dbReference>
<dbReference type="PANTHER" id="PTHR31983">
    <property type="entry name" value="ENDO-1,3(4)-BETA-GLUCANASE 1"/>
    <property type="match status" value="1"/>
</dbReference>
<sequence length="784" mass="85290">MASMALRGDGLAVVDRWTAELHERVAETVNSVCGAFKQELEVAAQPTVGQVDYDTYNDCCQRLVQYIAANMDTSPYFTQQMDRIILACHSSTSEQVLGSLVTKDVWLRPREKTRGDEGPTVRTGQDAGLNPAPMVADNPNDPVVKTEGIVVNASPSDNLPGQVETGKTVGSSSRRSVLSTHQDVEVAKAPSPSALGRNQRKRPSGRRAIMTKVPPAKRQRKEEESSAIEIWSTADEDDGDLANNQTWVVFCSDTSATFSVDGTGSALAAAAGYTGTVRLAVLPENGGQGVYDDYASCVVRGGDVSVQSRTSYSLDWETEGSGCKSSGLLHFALPHQVEVMGDATTTQSSGAIVLHSSTRGQMVGQVTTSGSWTLSEPESEDEVDFYPASKPSADVVSQIGLLSTLQSDIDSTWILDTGSWYFSGKAYQKYASLCLMAADSGVVGANRSLLGRCMSKLEDLIEPFLTNTLSSPLVYDTTYKGVVTGLAFTTGDITVDFGNGVYNDHHYHYGYWVTASAILKKLDPSWSGMTQLETMVWTLLRDVANPNSDDAYFPKFRHFSWYLGHSYSHGVTPMADGKDQESTSEDVNFYYGMMLWGKVTVNQAVEDLGSLMLRLNARAVRTYFLMTSDNTIHPPQFVPNHVTGIFFDNKADYATWFSAEKYCIHGIQMIPVSPINGLVRTTTFIQEEWDDILSKEAIVTGSDTTNAWLSLLLVNEAAINPADALSKLVTTSMDDGLTRSWALYIAASHRTESRLATSTCASPLCAAEFTTDDQVCLNPSWSSS</sequence>
<protein>
    <recommendedName>
        <fullName evidence="3">glucan endo-1,3-beta-D-glucosidase</fullName>
        <ecNumber evidence="3">3.2.1.39</ecNumber>
    </recommendedName>
</protein>
<evidence type="ECO:0000256" key="1">
    <source>
        <dbReference type="ARBA" id="ARBA00000382"/>
    </source>
</evidence>
<dbReference type="Pfam" id="PF03639">
    <property type="entry name" value="Glyco_hydro_81"/>
    <property type="match status" value="1"/>
</dbReference>
<evidence type="ECO:0000256" key="3">
    <source>
        <dbReference type="ARBA" id="ARBA00012780"/>
    </source>
</evidence>
<organism evidence="12 13">
    <name type="scientific">Phytophthora fragariae</name>
    <dbReference type="NCBI Taxonomy" id="53985"/>
    <lineage>
        <taxon>Eukaryota</taxon>
        <taxon>Sar</taxon>
        <taxon>Stramenopiles</taxon>
        <taxon>Oomycota</taxon>
        <taxon>Peronosporomycetes</taxon>
        <taxon>Peronosporales</taxon>
        <taxon>Peronosporaceae</taxon>
        <taxon>Phytophthora</taxon>
    </lineage>
</organism>
<evidence type="ECO:0000256" key="2">
    <source>
        <dbReference type="ARBA" id="ARBA00010730"/>
    </source>
</evidence>
<dbReference type="GO" id="GO:0071555">
    <property type="term" value="P:cell wall organization"/>
    <property type="evidence" value="ECO:0007669"/>
    <property type="project" value="UniProtKB-KW"/>
</dbReference>
<evidence type="ECO:0000259" key="11">
    <source>
        <dbReference type="Pfam" id="PF17652"/>
    </source>
</evidence>
<keyword evidence="4" id="KW-0378">Hydrolase</keyword>
<evidence type="ECO:0000259" key="10">
    <source>
        <dbReference type="Pfam" id="PF03639"/>
    </source>
</evidence>
<evidence type="ECO:0000256" key="4">
    <source>
        <dbReference type="ARBA" id="ARBA00022801"/>
    </source>
</evidence>
<dbReference type="InterPro" id="IPR040720">
    <property type="entry name" value="GH81_C"/>
</dbReference>
<dbReference type="InterPro" id="IPR040451">
    <property type="entry name" value="GH81_N"/>
</dbReference>
<name>A0A6G0SMI9_9STRA</name>
<dbReference type="PROSITE" id="PS52008">
    <property type="entry name" value="GH81"/>
    <property type="match status" value="1"/>
</dbReference>
<feature type="domain" description="Glycosyl hydrolase family 81 N-terminal" evidence="10">
    <location>
        <begin position="241"/>
        <end position="389"/>
    </location>
</feature>
<evidence type="ECO:0000256" key="8">
    <source>
        <dbReference type="ARBA" id="ARBA00023326"/>
    </source>
</evidence>
<feature type="compositionally biased region" description="Basic and acidic residues" evidence="9">
    <location>
        <begin position="110"/>
        <end position="119"/>
    </location>
</feature>
<evidence type="ECO:0000256" key="5">
    <source>
        <dbReference type="ARBA" id="ARBA00023277"/>
    </source>
</evidence>
<dbReference type="Gene3D" id="1.20.5.420">
    <property type="entry name" value="Immunoglobulin FC, subunit C"/>
    <property type="match status" value="1"/>
</dbReference>
<dbReference type="GO" id="GO:0042973">
    <property type="term" value="F:glucan endo-1,3-beta-D-glucosidase activity"/>
    <property type="evidence" value="ECO:0007669"/>
    <property type="project" value="UniProtKB-EC"/>
</dbReference>
<feature type="compositionally biased region" description="Polar residues" evidence="9">
    <location>
        <begin position="168"/>
        <end position="181"/>
    </location>
</feature>
<keyword evidence="7" id="KW-0961">Cell wall biogenesis/degradation</keyword>
<dbReference type="GO" id="GO:0052861">
    <property type="term" value="F:endo-1,3(4)-beta-glucanase activity"/>
    <property type="evidence" value="ECO:0007669"/>
    <property type="project" value="InterPro"/>
</dbReference>
<comment type="similarity">
    <text evidence="2">Belongs to the glycosyl hydrolase 81 family.</text>
</comment>
<feature type="region of interest" description="Disordered" evidence="9">
    <location>
        <begin position="110"/>
        <end position="137"/>
    </location>
</feature>
<evidence type="ECO:0000256" key="7">
    <source>
        <dbReference type="ARBA" id="ARBA00023316"/>
    </source>
</evidence>
<dbReference type="EC" id="3.2.1.39" evidence="3"/>
<dbReference type="EMBL" id="QXFY01000014">
    <property type="protein sequence ID" value="KAE9361823.1"/>
    <property type="molecule type" value="Genomic_DNA"/>
</dbReference>
<evidence type="ECO:0000313" key="13">
    <source>
        <dbReference type="Proteomes" id="UP000486351"/>
    </source>
</evidence>
<evidence type="ECO:0000313" key="12">
    <source>
        <dbReference type="EMBL" id="KAE9361823.1"/>
    </source>
</evidence>
<dbReference type="GO" id="GO:0000272">
    <property type="term" value="P:polysaccharide catabolic process"/>
    <property type="evidence" value="ECO:0007669"/>
    <property type="project" value="UniProtKB-KW"/>
</dbReference>
<keyword evidence="6" id="KW-0326">Glycosidase</keyword>
<proteinExistence type="inferred from homology"/>
<keyword evidence="8" id="KW-0624">Polysaccharide degradation</keyword>